<dbReference type="EMBL" id="OC859361">
    <property type="protein sequence ID" value="CAD7627505.1"/>
    <property type="molecule type" value="Genomic_DNA"/>
</dbReference>
<evidence type="ECO:0000313" key="2">
    <source>
        <dbReference type="Proteomes" id="UP000759131"/>
    </source>
</evidence>
<dbReference type="EMBL" id="CAJPIZ010004786">
    <property type="protein sequence ID" value="CAG2107935.1"/>
    <property type="molecule type" value="Genomic_DNA"/>
</dbReference>
<proteinExistence type="predicted"/>
<sequence length="108" mass="12490">MFHQTVQSSSVVDKKHTMDPLIATNGKLVDELRFERHMNTLLDSFRNYAMLLINDCKCDANEEVVRKLNQLNDEYIGRKSGRTVEQKAVQLLCALSSCLCLRNDDQKW</sequence>
<accession>A0A7R9Q0G5</accession>
<evidence type="ECO:0000313" key="1">
    <source>
        <dbReference type="EMBL" id="CAD7627505.1"/>
    </source>
</evidence>
<dbReference type="AlphaFoldDB" id="A0A7R9Q0G5"/>
<organism evidence="1">
    <name type="scientific">Medioppia subpectinata</name>
    <dbReference type="NCBI Taxonomy" id="1979941"/>
    <lineage>
        <taxon>Eukaryota</taxon>
        <taxon>Metazoa</taxon>
        <taxon>Ecdysozoa</taxon>
        <taxon>Arthropoda</taxon>
        <taxon>Chelicerata</taxon>
        <taxon>Arachnida</taxon>
        <taxon>Acari</taxon>
        <taxon>Acariformes</taxon>
        <taxon>Sarcoptiformes</taxon>
        <taxon>Oribatida</taxon>
        <taxon>Brachypylina</taxon>
        <taxon>Oppioidea</taxon>
        <taxon>Oppiidae</taxon>
        <taxon>Medioppia</taxon>
    </lineage>
</organism>
<reference evidence="1" key="1">
    <citation type="submission" date="2020-11" db="EMBL/GenBank/DDBJ databases">
        <authorList>
            <person name="Tran Van P."/>
        </authorList>
    </citation>
    <scope>NUCLEOTIDE SEQUENCE</scope>
</reference>
<protein>
    <submittedName>
        <fullName evidence="1">Uncharacterized protein</fullName>
    </submittedName>
</protein>
<dbReference type="Proteomes" id="UP000759131">
    <property type="component" value="Unassembled WGS sequence"/>
</dbReference>
<keyword evidence="2" id="KW-1185">Reference proteome</keyword>
<name>A0A7R9Q0G5_9ACAR</name>
<gene>
    <name evidence="1" type="ORF">OSB1V03_LOCUS7931</name>
</gene>